<feature type="domain" description="FPG-type" evidence="16">
    <location>
        <begin position="237"/>
        <end position="271"/>
    </location>
</feature>
<dbReference type="Gene3D" id="3.20.190.10">
    <property type="entry name" value="MutM-like, N-terminal"/>
    <property type="match status" value="1"/>
</dbReference>
<dbReference type="GO" id="GO:0034039">
    <property type="term" value="F:8-oxo-7,8-dihydroguanine DNA N-glycosylase activity"/>
    <property type="evidence" value="ECO:0007669"/>
    <property type="project" value="TreeGrafter"/>
</dbReference>
<dbReference type="InterPro" id="IPR010979">
    <property type="entry name" value="Ribosomal_uS13-like_H2TH"/>
</dbReference>
<keyword evidence="4 15" id="KW-0479">Metal-binding</keyword>
<reference evidence="18 19" key="1">
    <citation type="submission" date="2019-02" db="EMBL/GenBank/DDBJ databases">
        <title>Prokaryotic population dynamics and viral predation in marine succession experiment using metagenomics: the confinement effect.</title>
        <authorList>
            <person name="Haro-Moreno J.M."/>
            <person name="Rodriguez-Valera F."/>
            <person name="Lopez-Perez M."/>
        </authorList>
    </citation>
    <scope>NUCLEOTIDE SEQUENCE [LARGE SCALE GENOMIC DNA]</scope>
    <source>
        <strain evidence="18">MED-G158</strain>
    </source>
</reference>
<evidence type="ECO:0000313" key="19">
    <source>
        <dbReference type="Proteomes" id="UP000320404"/>
    </source>
</evidence>
<dbReference type="PROSITE" id="PS51068">
    <property type="entry name" value="FPG_CAT"/>
    <property type="match status" value="1"/>
</dbReference>
<dbReference type="PROSITE" id="PS01242">
    <property type="entry name" value="ZF_FPG_1"/>
    <property type="match status" value="1"/>
</dbReference>
<protein>
    <recommendedName>
        <fullName evidence="15">Formamidopyrimidine-DNA glycosylase</fullName>
        <shortName evidence="15">Fapy-DNA glycosylase</shortName>
        <ecNumber evidence="15">3.2.2.23</ecNumber>
    </recommendedName>
    <alternativeName>
        <fullName evidence="15">DNA-(apurinic or apyrimidinic site) lyase MutM</fullName>
        <shortName evidence="15">AP lyase MutM</shortName>
        <ecNumber evidence="15">4.2.99.18</ecNumber>
    </alternativeName>
</protein>
<evidence type="ECO:0000256" key="9">
    <source>
        <dbReference type="ARBA" id="ARBA00023125"/>
    </source>
</evidence>
<evidence type="ECO:0000256" key="14">
    <source>
        <dbReference type="ARBA" id="ARBA00044632"/>
    </source>
</evidence>
<organism evidence="18 19">
    <name type="scientific">OM182 bacterium</name>
    <dbReference type="NCBI Taxonomy" id="2510334"/>
    <lineage>
        <taxon>Bacteria</taxon>
        <taxon>Pseudomonadati</taxon>
        <taxon>Pseudomonadota</taxon>
        <taxon>Gammaproteobacteria</taxon>
        <taxon>OMG group</taxon>
        <taxon>OM182 clade</taxon>
    </lineage>
</organism>
<keyword evidence="7 15" id="KW-0378">Hydrolase</keyword>
<dbReference type="AlphaFoldDB" id="A0A520S722"/>
<evidence type="ECO:0000256" key="10">
    <source>
        <dbReference type="ARBA" id="ARBA00023204"/>
    </source>
</evidence>
<dbReference type="InterPro" id="IPR020629">
    <property type="entry name" value="FPG_Glyclase"/>
</dbReference>
<keyword evidence="9 15" id="KW-0238">DNA-binding</keyword>
<dbReference type="SMART" id="SM01232">
    <property type="entry name" value="H2TH"/>
    <property type="match status" value="1"/>
</dbReference>
<comment type="catalytic activity">
    <reaction evidence="14 15">
        <text>2'-deoxyribonucleotide-(2'-deoxyribose 5'-phosphate)-2'-deoxyribonucleotide-DNA = a 3'-end 2'-deoxyribonucleotide-(2,3-dehydro-2,3-deoxyribose 5'-phosphate)-DNA + a 5'-end 5'-phospho-2'-deoxyribonucleoside-DNA + H(+)</text>
        <dbReference type="Rhea" id="RHEA:66592"/>
        <dbReference type="Rhea" id="RHEA-COMP:13180"/>
        <dbReference type="Rhea" id="RHEA-COMP:16897"/>
        <dbReference type="Rhea" id="RHEA-COMP:17067"/>
        <dbReference type="ChEBI" id="CHEBI:15378"/>
        <dbReference type="ChEBI" id="CHEBI:136412"/>
        <dbReference type="ChEBI" id="CHEBI:157695"/>
        <dbReference type="ChEBI" id="CHEBI:167181"/>
        <dbReference type="EC" id="4.2.99.18"/>
    </reaction>
</comment>
<keyword evidence="12 15" id="KW-0511">Multifunctional enzyme</keyword>
<dbReference type="SMART" id="SM00898">
    <property type="entry name" value="Fapy_DNA_glyco"/>
    <property type="match status" value="1"/>
</dbReference>
<evidence type="ECO:0000256" key="3">
    <source>
        <dbReference type="ARBA" id="ARBA00011245"/>
    </source>
</evidence>
<evidence type="ECO:0000256" key="7">
    <source>
        <dbReference type="ARBA" id="ARBA00022801"/>
    </source>
</evidence>
<evidence type="ECO:0000259" key="17">
    <source>
        <dbReference type="PROSITE" id="PS51068"/>
    </source>
</evidence>
<keyword evidence="6 15" id="KW-0863">Zinc-finger</keyword>
<name>A0A520S722_9GAMM</name>
<evidence type="ECO:0000256" key="6">
    <source>
        <dbReference type="ARBA" id="ARBA00022771"/>
    </source>
</evidence>
<comment type="caution">
    <text evidence="18">The sequence shown here is derived from an EMBL/GenBank/DDBJ whole genome shotgun (WGS) entry which is preliminary data.</text>
</comment>
<dbReference type="InterPro" id="IPR015887">
    <property type="entry name" value="DNA_glyclase_Znf_dom_DNA_BS"/>
</dbReference>
<dbReference type="Gene3D" id="1.10.8.50">
    <property type="match status" value="1"/>
</dbReference>
<keyword evidence="13 15" id="KW-0326">Glycosidase</keyword>
<dbReference type="InterPro" id="IPR035937">
    <property type="entry name" value="FPG_N"/>
</dbReference>
<comment type="function">
    <text evidence="15">Involved in base excision repair of DNA damaged by oxidation or by mutagenic agents. Acts as DNA glycosylase that recognizes and removes damaged bases. Has a preference for oxidized purines, such as 7,8-dihydro-8-oxoguanine (8-oxoG). Has AP (apurinic/apyrimidinic) lyase activity and introduces nicks in the DNA strand. Cleaves the DNA backbone by beta-delta elimination to generate a single-strand break at the site of the removed base with both 3'- and 5'-phosphates.</text>
</comment>
<comment type="cofactor">
    <cofactor evidence="15">
        <name>Zn(2+)</name>
        <dbReference type="ChEBI" id="CHEBI:29105"/>
    </cofactor>
    <text evidence="15">Binds 1 zinc ion per subunit.</text>
</comment>
<dbReference type="InterPro" id="IPR000214">
    <property type="entry name" value="Znf_DNA_glyclase/AP_lyase"/>
</dbReference>
<dbReference type="SUPFAM" id="SSF57716">
    <property type="entry name" value="Glucocorticoid receptor-like (DNA-binding domain)"/>
    <property type="match status" value="1"/>
</dbReference>
<feature type="active site" description="Proton donor; for beta-elimination activity" evidence="15">
    <location>
        <position position="58"/>
    </location>
</feature>
<dbReference type="NCBIfam" id="NF002211">
    <property type="entry name" value="PRK01103.1"/>
    <property type="match status" value="1"/>
</dbReference>
<evidence type="ECO:0000256" key="4">
    <source>
        <dbReference type="ARBA" id="ARBA00022723"/>
    </source>
</evidence>
<dbReference type="EC" id="3.2.2.23" evidence="15"/>
<dbReference type="InterPro" id="IPR010663">
    <property type="entry name" value="Znf_FPG/IleRS"/>
</dbReference>
<evidence type="ECO:0000259" key="16">
    <source>
        <dbReference type="PROSITE" id="PS51066"/>
    </source>
</evidence>
<comment type="subunit">
    <text evidence="3 15">Monomer.</text>
</comment>
<dbReference type="PANTHER" id="PTHR22993">
    <property type="entry name" value="FORMAMIDOPYRIMIDINE-DNA GLYCOSYLASE"/>
    <property type="match status" value="1"/>
</dbReference>
<dbReference type="PANTHER" id="PTHR22993:SF9">
    <property type="entry name" value="FORMAMIDOPYRIMIDINE-DNA GLYCOSYLASE"/>
    <property type="match status" value="1"/>
</dbReference>
<dbReference type="SUPFAM" id="SSF46946">
    <property type="entry name" value="S13-like H2TH domain"/>
    <property type="match status" value="1"/>
</dbReference>
<feature type="active site" description="Schiff-base intermediate with DNA" evidence="15">
    <location>
        <position position="2"/>
    </location>
</feature>
<dbReference type="SUPFAM" id="SSF81624">
    <property type="entry name" value="N-terminal domain of MutM-like DNA repair proteins"/>
    <property type="match status" value="1"/>
</dbReference>
<evidence type="ECO:0000256" key="12">
    <source>
        <dbReference type="ARBA" id="ARBA00023268"/>
    </source>
</evidence>
<keyword evidence="11 15" id="KW-0456">Lyase</keyword>
<dbReference type="HAMAP" id="MF_00103">
    <property type="entry name" value="Fapy_DNA_glycosyl"/>
    <property type="match status" value="1"/>
</dbReference>
<evidence type="ECO:0000256" key="11">
    <source>
        <dbReference type="ARBA" id="ARBA00023239"/>
    </source>
</evidence>
<evidence type="ECO:0000256" key="8">
    <source>
        <dbReference type="ARBA" id="ARBA00022833"/>
    </source>
</evidence>
<dbReference type="FunFam" id="3.20.190.10:FF:000001">
    <property type="entry name" value="Formamidopyrimidine-DNA glycosylase"/>
    <property type="match status" value="1"/>
</dbReference>
<dbReference type="EC" id="4.2.99.18" evidence="15"/>
<keyword evidence="10 15" id="KW-0234">DNA repair</keyword>
<dbReference type="InterPro" id="IPR012319">
    <property type="entry name" value="FPG_cat"/>
</dbReference>
<keyword evidence="5 15" id="KW-0227">DNA damage</keyword>
<dbReference type="CDD" id="cd08966">
    <property type="entry name" value="EcFpg-like_N"/>
    <property type="match status" value="1"/>
</dbReference>
<evidence type="ECO:0000256" key="13">
    <source>
        <dbReference type="ARBA" id="ARBA00023295"/>
    </source>
</evidence>
<dbReference type="NCBIfam" id="TIGR00577">
    <property type="entry name" value="fpg"/>
    <property type="match status" value="1"/>
</dbReference>
<dbReference type="Proteomes" id="UP000320404">
    <property type="component" value="Unassembled WGS sequence"/>
</dbReference>
<feature type="active site" description="Proton donor; for delta-elimination activity" evidence="15">
    <location>
        <position position="261"/>
    </location>
</feature>
<feature type="active site" description="Proton donor" evidence="15">
    <location>
        <position position="3"/>
    </location>
</feature>
<proteinExistence type="inferred from homology"/>
<accession>A0A520S722</accession>
<evidence type="ECO:0000256" key="1">
    <source>
        <dbReference type="ARBA" id="ARBA00001668"/>
    </source>
</evidence>
<dbReference type="PROSITE" id="PS51066">
    <property type="entry name" value="ZF_FPG_2"/>
    <property type="match status" value="1"/>
</dbReference>
<keyword evidence="8 15" id="KW-0862">Zinc</keyword>
<feature type="binding site" evidence="15">
    <location>
        <position position="110"/>
    </location>
    <ligand>
        <name>DNA</name>
        <dbReference type="ChEBI" id="CHEBI:16991"/>
    </ligand>
</feature>
<dbReference type="GO" id="GO:0003684">
    <property type="term" value="F:damaged DNA binding"/>
    <property type="evidence" value="ECO:0007669"/>
    <property type="project" value="InterPro"/>
</dbReference>
<dbReference type="Pfam" id="PF06831">
    <property type="entry name" value="H2TH"/>
    <property type="match status" value="1"/>
</dbReference>
<dbReference type="Pfam" id="PF06827">
    <property type="entry name" value="zf-FPG_IleRS"/>
    <property type="match status" value="1"/>
</dbReference>
<dbReference type="InterPro" id="IPR015886">
    <property type="entry name" value="H2TH_FPG"/>
</dbReference>
<sequence length="271" mass="30285">MPELPEVETTRRGIIEHVKGKVVEQIVIRQPSLRWPISESLRPELTGKEILDVQRRGKYLLLRAETGTLLIHLGMSGSLRILTHLLKPGKHDHVDLLFPDKSCLRFTDPRRFGCFLWHKGEISEHKLLRKLGPEPLTDELDGSHLHSLSRKKNAPIKSFIMDSHVVVGVGNIYANEALFMSGIHPKRAAGRIALPRYKILANNIKLVLSNAIDVGGTTLRDFTNSSGNPGYFKQSLKVYGRGGAACKNCGAELKEIRLGQRSTVYCPKCQT</sequence>
<dbReference type="GO" id="GO:0006284">
    <property type="term" value="P:base-excision repair"/>
    <property type="evidence" value="ECO:0007669"/>
    <property type="project" value="InterPro"/>
</dbReference>
<evidence type="ECO:0000313" key="18">
    <source>
        <dbReference type="EMBL" id="RZO78272.1"/>
    </source>
</evidence>
<evidence type="ECO:0000256" key="2">
    <source>
        <dbReference type="ARBA" id="ARBA00009409"/>
    </source>
</evidence>
<feature type="binding site" evidence="15">
    <location>
        <position position="91"/>
    </location>
    <ligand>
        <name>DNA</name>
        <dbReference type="ChEBI" id="CHEBI:16991"/>
    </ligand>
</feature>
<dbReference type="EMBL" id="SHAH01000002">
    <property type="protein sequence ID" value="RZO78272.1"/>
    <property type="molecule type" value="Genomic_DNA"/>
</dbReference>
<evidence type="ECO:0000256" key="15">
    <source>
        <dbReference type="HAMAP-Rule" id="MF_00103"/>
    </source>
</evidence>
<evidence type="ECO:0000256" key="5">
    <source>
        <dbReference type="ARBA" id="ARBA00022763"/>
    </source>
</evidence>
<dbReference type="GO" id="GO:0140078">
    <property type="term" value="F:class I DNA-(apurinic or apyrimidinic site) endonuclease activity"/>
    <property type="evidence" value="ECO:0007669"/>
    <property type="project" value="UniProtKB-EC"/>
</dbReference>
<comment type="catalytic activity">
    <reaction evidence="1 15">
        <text>Hydrolysis of DNA containing ring-opened 7-methylguanine residues, releasing 2,6-diamino-4-hydroxy-5-(N-methyl)formamidopyrimidine.</text>
        <dbReference type="EC" id="3.2.2.23"/>
    </reaction>
</comment>
<dbReference type="FunFam" id="1.10.8.50:FF:000003">
    <property type="entry name" value="Formamidopyrimidine-DNA glycosylase"/>
    <property type="match status" value="1"/>
</dbReference>
<dbReference type="GO" id="GO:0008270">
    <property type="term" value="F:zinc ion binding"/>
    <property type="evidence" value="ECO:0007669"/>
    <property type="project" value="UniProtKB-UniRule"/>
</dbReference>
<dbReference type="Pfam" id="PF01149">
    <property type="entry name" value="Fapy_DNA_glyco"/>
    <property type="match status" value="1"/>
</dbReference>
<feature type="binding site" evidence="15">
    <location>
        <position position="152"/>
    </location>
    <ligand>
        <name>DNA</name>
        <dbReference type="ChEBI" id="CHEBI:16991"/>
    </ligand>
</feature>
<comment type="similarity">
    <text evidence="2 15">Belongs to the FPG family.</text>
</comment>
<gene>
    <name evidence="15 18" type="primary">mutM</name>
    <name evidence="15" type="synonym">fpg</name>
    <name evidence="18" type="ORF">EVA69_00255</name>
</gene>
<feature type="domain" description="Formamidopyrimidine-DNA glycosylase catalytic" evidence="17">
    <location>
        <begin position="2"/>
        <end position="113"/>
    </location>
</feature>